<dbReference type="Pfam" id="PF16132">
    <property type="entry name" value="DUF4843"/>
    <property type="match status" value="1"/>
</dbReference>
<dbReference type="Proteomes" id="UP000646484">
    <property type="component" value="Unassembled WGS sequence"/>
</dbReference>
<protein>
    <submittedName>
        <fullName evidence="1">DUF4843 domain-containing protein</fullName>
    </submittedName>
</protein>
<keyword evidence="2" id="KW-1185">Reference proteome</keyword>
<proteinExistence type="predicted"/>
<evidence type="ECO:0000313" key="1">
    <source>
        <dbReference type="EMBL" id="MBC5621541.1"/>
    </source>
</evidence>
<evidence type="ECO:0000313" key="2">
    <source>
        <dbReference type="Proteomes" id="UP000646484"/>
    </source>
</evidence>
<dbReference type="InterPro" id="IPR032299">
    <property type="entry name" value="DUF4843"/>
</dbReference>
<dbReference type="EMBL" id="JACOOH010000004">
    <property type="protein sequence ID" value="MBC5621541.1"/>
    <property type="molecule type" value="Genomic_DNA"/>
</dbReference>
<accession>A0ABR7D0S3</accession>
<dbReference type="PROSITE" id="PS51257">
    <property type="entry name" value="PROKAR_LIPOPROTEIN"/>
    <property type="match status" value="1"/>
</dbReference>
<organism evidence="1 2">
    <name type="scientific">Butyricimonas hominis</name>
    <dbReference type="NCBI Taxonomy" id="2763032"/>
    <lineage>
        <taxon>Bacteria</taxon>
        <taxon>Pseudomonadati</taxon>
        <taxon>Bacteroidota</taxon>
        <taxon>Bacteroidia</taxon>
        <taxon>Bacteroidales</taxon>
        <taxon>Odoribacteraceae</taxon>
        <taxon>Butyricimonas</taxon>
    </lineage>
</organism>
<reference evidence="1 2" key="1">
    <citation type="submission" date="2020-08" db="EMBL/GenBank/DDBJ databases">
        <title>Genome public.</title>
        <authorList>
            <person name="Liu C."/>
            <person name="Sun Q."/>
        </authorList>
    </citation>
    <scope>NUCLEOTIDE SEQUENCE [LARGE SCALE GENOMIC DNA]</scope>
    <source>
        <strain evidence="1 2">NSJ-56</strain>
    </source>
</reference>
<gene>
    <name evidence="1" type="ORF">H8S64_10565</name>
</gene>
<dbReference type="RefSeq" id="WP_099291554.1">
    <property type="nucleotide sequence ID" value="NZ_JACOOH010000004.1"/>
</dbReference>
<name>A0ABR7D0S3_9BACT</name>
<sequence length="246" mass="28246">MKFMIRYFLWLPVCLTFVLTACEKEKIPYYNDVERVNFNYTSMGLQRDTIDVVYGFVLDEYTDIDLEILLMGYAKNYDRTIGLKITSENGAVAGTNYEIQDRLVLPKNEVSVKIPLKVLRSSDLLEDGAKSFLVELVDSDDLKAGLRTTLFITVSDDIPEEWVGGENWFMNKVSDYFGECNQTKYLFVYEQLGVWDFSAWNLMGFMGNDAKFSPAKRILKEKLAEYEAENGPLVDPKTGDRVTFPD</sequence>
<comment type="caution">
    <text evidence="1">The sequence shown here is derived from an EMBL/GenBank/DDBJ whole genome shotgun (WGS) entry which is preliminary data.</text>
</comment>